<gene>
    <name evidence="2" type="ORF">GCM10025869_23530</name>
</gene>
<proteinExistence type="predicted"/>
<name>A0ABQ6JX65_9MICO</name>
<accession>A0ABQ6JX65</accession>
<sequence length="189" mass="20675">MHDRRVGAQLGETARRLESQQAAARDHGARCAPEHRRKQGDLGGEVVDIRDRAIDASVLGAGDLGNGCTRSGREHDVVVVEHAPRIRRHRARDAVEGDRAFPAQQRDALVLPDRGVEGEVVTADEALAERHPVVRQLLLLADHPEPDAARGIACADRVGQAVRRRPRPDHDDAAWCVLVGHAASRRARQ</sequence>
<evidence type="ECO:0000313" key="3">
    <source>
        <dbReference type="Proteomes" id="UP001157069"/>
    </source>
</evidence>
<evidence type="ECO:0000313" key="2">
    <source>
        <dbReference type="EMBL" id="GMA91824.1"/>
    </source>
</evidence>
<protein>
    <submittedName>
        <fullName evidence="2">Uncharacterized protein</fullName>
    </submittedName>
</protein>
<organism evidence="2 3">
    <name type="scientific">Homoserinibacter gongjuensis</name>
    <dbReference type="NCBI Taxonomy" id="1162968"/>
    <lineage>
        <taxon>Bacteria</taxon>
        <taxon>Bacillati</taxon>
        <taxon>Actinomycetota</taxon>
        <taxon>Actinomycetes</taxon>
        <taxon>Micrococcales</taxon>
        <taxon>Microbacteriaceae</taxon>
        <taxon>Homoserinibacter</taxon>
    </lineage>
</organism>
<keyword evidence="3" id="KW-1185">Reference proteome</keyword>
<feature type="compositionally biased region" description="Basic and acidic residues" evidence="1">
    <location>
        <begin position="17"/>
        <end position="34"/>
    </location>
</feature>
<dbReference type="EMBL" id="BSVA01000001">
    <property type="protein sequence ID" value="GMA91824.1"/>
    <property type="molecule type" value="Genomic_DNA"/>
</dbReference>
<evidence type="ECO:0000256" key="1">
    <source>
        <dbReference type="SAM" id="MobiDB-lite"/>
    </source>
</evidence>
<dbReference type="Proteomes" id="UP001157069">
    <property type="component" value="Unassembled WGS sequence"/>
</dbReference>
<comment type="caution">
    <text evidence="2">The sequence shown here is derived from an EMBL/GenBank/DDBJ whole genome shotgun (WGS) entry which is preliminary data.</text>
</comment>
<feature type="region of interest" description="Disordered" evidence="1">
    <location>
        <begin position="17"/>
        <end position="44"/>
    </location>
</feature>
<reference evidence="3" key="1">
    <citation type="journal article" date="2019" name="Int. J. Syst. Evol. Microbiol.">
        <title>The Global Catalogue of Microorganisms (GCM) 10K type strain sequencing project: providing services to taxonomists for standard genome sequencing and annotation.</title>
        <authorList>
            <consortium name="The Broad Institute Genomics Platform"/>
            <consortium name="The Broad Institute Genome Sequencing Center for Infectious Disease"/>
            <person name="Wu L."/>
            <person name="Ma J."/>
        </authorList>
    </citation>
    <scope>NUCLEOTIDE SEQUENCE [LARGE SCALE GENOMIC DNA]</scope>
    <source>
        <strain evidence="3">NBRC 108755</strain>
    </source>
</reference>